<accession>A0A6J0PC98</accession>
<reference evidence="3" key="1">
    <citation type="submission" date="2025-08" db="UniProtKB">
        <authorList>
            <consortium name="RefSeq"/>
        </authorList>
    </citation>
    <scope>IDENTIFICATION</scope>
</reference>
<protein>
    <submittedName>
        <fullName evidence="3">Uncharacterized protein LOC109505004</fullName>
    </submittedName>
</protein>
<feature type="compositionally biased region" description="Basic and acidic residues" evidence="1">
    <location>
        <begin position="196"/>
        <end position="208"/>
    </location>
</feature>
<dbReference type="AlphaFoldDB" id="A0A6J0PC98"/>
<dbReference type="InParanoid" id="A0A6J0PC98"/>
<dbReference type="PANTHER" id="PTHR35317:SF28">
    <property type="entry name" value="ZINC FINGER, CCHC-TYPE, RIBONUCLEASE H-LIKE DOMAIN, GAG-PRE-INTEGRASE DOMAIN PROTEIN-RELATED"/>
    <property type="match status" value="1"/>
</dbReference>
<evidence type="ECO:0000313" key="3">
    <source>
        <dbReference type="RefSeq" id="XP_019702336.1"/>
    </source>
</evidence>
<dbReference type="Proteomes" id="UP000504607">
    <property type="component" value="Unplaced"/>
</dbReference>
<dbReference type="Pfam" id="PF14223">
    <property type="entry name" value="Retrotran_gag_2"/>
    <property type="match status" value="1"/>
</dbReference>
<dbReference type="OrthoDB" id="1305361at2759"/>
<dbReference type="PANTHER" id="PTHR35317">
    <property type="entry name" value="OS04G0629600 PROTEIN"/>
    <property type="match status" value="1"/>
</dbReference>
<feature type="region of interest" description="Disordered" evidence="1">
    <location>
        <begin position="145"/>
        <end position="219"/>
    </location>
</feature>
<keyword evidence="2" id="KW-1185">Reference proteome</keyword>
<feature type="compositionally biased region" description="Basic residues" evidence="1">
    <location>
        <begin position="210"/>
        <end position="219"/>
    </location>
</feature>
<evidence type="ECO:0000256" key="1">
    <source>
        <dbReference type="SAM" id="MobiDB-lite"/>
    </source>
</evidence>
<gene>
    <name evidence="3" type="primary">LOC109505004</name>
</gene>
<organism evidence="2 3">
    <name type="scientific">Elaeis guineensis var. tenera</name>
    <name type="common">Oil palm</name>
    <dbReference type="NCBI Taxonomy" id="51953"/>
    <lineage>
        <taxon>Eukaryota</taxon>
        <taxon>Viridiplantae</taxon>
        <taxon>Streptophyta</taxon>
        <taxon>Embryophyta</taxon>
        <taxon>Tracheophyta</taxon>
        <taxon>Spermatophyta</taxon>
        <taxon>Magnoliopsida</taxon>
        <taxon>Liliopsida</taxon>
        <taxon>Arecaceae</taxon>
        <taxon>Arecoideae</taxon>
        <taxon>Cocoseae</taxon>
        <taxon>Elaeidinae</taxon>
        <taxon>Elaeis</taxon>
    </lineage>
</organism>
<sequence>MANVEGLSQFLFSRLTNTNYENWSIHMKALLGSQDIWDIVERGYEEAREAYTLTVQQREVLRDKRKKDKKALYFIYQAVDESAFEKIAAATTSKEAWEILQNAYKGIEKVKKIHLQTLRESKDLDTMMVDELMGSLQAHEQRILKRRQEPQVLQSKLSVNDKKDESRGESSQRSRGRGRGRGHGRGRGGAYGRGRGRGDHNNVEEGNKNRGGRGQRGRG</sequence>
<feature type="compositionally biased region" description="Basic residues" evidence="1">
    <location>
        <begin position="174"/>
        <end position="186"/>
    </location>
</feature>
<name>A0A6J0PC98_ELAGV</name>
<proteinExistence type="predicted"/>
<dbReference type="RefSeq" id="XP_019702336.1">
    <property type="nucleotide sequence ID" value="XM_019846777.1"/>
</dbReference>
<feature type="compositionally biased region" description="Basic and acidic residues" evidence="1">
    <location>
        <begin position="159"/>
        <end position="172"/>
    </location>
</feature>
<evidence type="ECO:0000313" key="2">
    <source>
        <dbReference type="Proteomes" id="UP000504607"/>
    </source>
</evidence>